<sequence>MTAPRATVPAVARALDALARTRHARRPGAPLVLIDGLSGAGKSTLAAALAPPGGPWRVLGLDSYYPGWDGLEEGSRETARIARDLAAGRDTHYTPWDWEAGRPLAPVLLPAGIPTVIEGCGALTPASRASADLAVWVEAGGGAGQRRARALARDGDVYAPHWRRWAAQDGARDGARLADLVVRT</sequence>
<name>A0A1D8B2Z6_9ACTO</name>
<proteinExistence type="predicted"/>
<dbReference type="AlphaFoldDB" id="A0A1D8B2Z6"/>
<organism evidence="1 2">
    <name type="scientific">Pauljensenia hongkongensis</name>
    <dbReference type="NCBI Taxonomy" id="178339"/>
    <lineage>
        <taxon>Bacteria</taxon>
        <taxon>Bacillati</taxon>
        <taxon>Actinomycetota</taxon>
        <taxon>Actinomycetes</taxon>
        <taxon>Actinomycetales</taxon>
        <taxon>Actinomycetaceae</taxon>
        <taxon>Pauljensenia</taxon>
    </lineage>
</organism>
<evidence type="ECO:0000313" key="1">
    <source>
        <dbReference type="EMBL" id="AOS47489.1"/>
    </source>
</evidence>
<accession>A0A1D8B2Z6</accession>
<dbReference type="KEGG" id="phon:BH719_06200"/>
<dbReference type="RefSeq" id="WP_009743954.1">
    <property type="nucleotide sequence ID" value="NZ_CP017298.1"/>
</dbReference>
<gene>
    <name evidence="1" type="ORF">BH719_06200</name>
</gene>
<protein>
    <submittedName>
        <fullName evidence="1">AAA family ATPase</fullName>
    </submittedName>
</protein>
<dbReference type="Gene3D" id="3.40.50.300">
    <property type="entry name" value="P-loop containing nucleotide triphosphate hydrolases"/>
    <property type="match status" value="1"/>
</dbReference>
<dbReference type="EMBL" id="CP017298">
    <property type="protein sequence ID" value="AOS47489.1"/>
    <property type="molecule type" value="Genomic_DNA"/>
</dbReference>
<dbReference type="STRING" id="178339.BH719_06200"/>
<evidence type="ECO:0000313" key="2">
    <source>
        <dbReference type="Proteomes" id="UP000095214"/>
    </source>
</evidence>
<keyword evidence="2" id="KW-1185">Reference proteome</keyword>
<dbReference type="Proteomes" id="UP000095214">
    <property type="component" value="Chromosome"/>
</dbReference>
<dbReference type="InterPro" id="IPR027417">
    <property type="entry name" value="P-loop_NTPase"/>
</dbReference>
<reference evidence="1 2" key="1">
    <citation type="submission" date="2016-09" db="EMBL/GenBank/DDBJ databases">
        <title>Complete genome sequence of Actinomyces hongkongensis HKU8.</title>
        <authorList>
            <person name="Gao Y.-X."/>
            <person name="Zhou Y.-Y."/>
            <person name="Xie Y."/>
            <person name="Wang M."/>
            <person name="Wang S.-J."/>
            <person name="Shen S.-G."/>
        </authorList>
    </citation>
    <scope>NUCLEOTIDE SEQUENCE [LARGE SCALE GENOMIC DNA]</scope>
    <source>
        <strain evidence="1 2">HKU8</strain>
    </source>
</reference>
<dbReference type="OrthoDB" id="3237545at2"/>
<dbReference type="SUPFAM" id="SSF52540">
    <property type="entry name" value="P-loop containing nucleoside triphosphate hydrolases"/>
    <property type="match status" value="1"/>
</dbReference>